<evidence type="ECO:0000313" key="2">
    <source>
        <dbReference type="EMBL" id="OMJ78001.1"/>
    </source>
</evidence>
<evidence type="ECO:0000313" key="3">
    <source>
        <dbReference type="Proteomes" id="UP000187209"/>
    </source>
</evidence>
<dbReference type="Proteomes" id="UP000187209">
    <property type="component" value="Unassembled WGS sequence"/>
</dbReference>
<proteinExistence type="predicted"/>
<sequence length="288" mass="32431">MEKMVSLSKLIIGGAVIGVVGLIYYLSDDGTGPSQGNGALRRDQILAIMKDLKKEFGSVYITISTFANSVKEQSGGRLPEAALKEILITQTPIQSFIKKAEDKVYELHGITEAEFHTAVIAIQDSDQEISKMMKDMKNNLEQAYKGIMPTDDTPLPDFITPEVTLKVLFDMYDNGKYITYKQMSDMKSKGIAPNPNSEEFMRAIQELEVEAEKEKNNIFEKHGLMGLEEAPMAILRKAQQKFSASEPGFRQKAQMLEEEYSYTMQMIMEDKLPAQEVQRLTKKYGNLS</sequence>
<keyword evidence="3" id="KW-1185">Reference proteome</keyword>
<gene>
    <name evidence="2" type="ORF">SteCoe_22284</name>
</gene>
<keyword evidence="1" id="KW-1133">Transmembrane helix</keyword>
<reference evidence="2 3" key="1">
    <citation type="submission" date="2016-11" db="EMBL/GenBank/DDBJ databases">
        <title>The macronuclear genome of Stentor coeruleus: a giant cell with tiny introns.</title>
        <authorList>
            <person name="Slabodnick M."/>
            <person name="Ruby J.G."/>
            <person name="Reiff S.B."/>
            <person name="Swart E.C."/>
            <person name="Gosai S."/>
            <person name="Prabakaran S."/>
            <person name="Witkowska E."/>
            <person name="Larue G.E."/>
            <person name="Fisher S."/>
            <person name="Freeman R.M."/>
            <person name="Gunawardena J."/>
            <person name="Chu W."/>
            <person name="Stover N.A."/>
            <person name="Gregory B.D."/>
            <person name="Nowacki M."/>
            <person name="Derisi J."/>
            <person name="Roy S.W."/>
            <person name="Marshall W.F."/>
            <person name="Sood P."/>
        </authorList>
    </citation>
    <scope>NUCLEOTIDE SEQUENCE [LARGE SCALE GENOMIC DNA]</scope>
    <source>
        <strain evidence="2">WM001</strain>
    </source>
</reference>
<feature type="transmembrane region" description="Helical" evidence="1">
    <location>
        <begin position="7"/>
        <end position="26"/>
    </location>
</feature>
<keyword evidence="1" id="KW-0472">Membrane</keyword>
<organism evidence="2 3">
    <name type="scientific">Stentor coeruleus</name>
    <dbReference type="NCBI Taxonomy" id="5963"/>
    <lineage>
        <taxon>Eukaryota</taxon>
        <taxon>Sar</taxon>
        <taxon>Alveolata</taxon>
        <taxon>Ciliophora</taxon>
        <taxon>Postciliodesmatophora</taxon>
        <taxon>Heterotrichea</taxon>
        <taxon>Heterotrichida</taxon>
        <taxon>Stentoridae</taxon>
        <taxon>Stentor</taxon>
    </lineage>
</organism>
<dbReference type="AlphaFoldDB" id="A0A1R2BML8"/>
<comment type="caution">
    <text evidence="2">The sequence shown here is derived from an EMBL/GenBank/DDBJ whole genome shotgun (WGS) entry which is preliminary data.</text>
</comment>
<evidence type="ECO:0000256" key="1">
    <source>
        <dbReference type="SAM" id="Phobius"/>
    </source>
</evidence>
<accession>A0A1R2BML8</accession>
<keyword evidence="1" id="KW-0812">Transmembrane</keyword>
<name>A0A1R2BML8_9CILI</name>
<dbReference type="EMBL" id="MPUH01000544">
    <property type="protein sequence ID" value="OMJ78001.1"/>
    <property type="molecule type" value="Genomic_DNA"/>
</dbReference>
<protein>
    <submittedName>
        <fullName evidence="2">Uncharacterized protein</fullName>
    </submittedName>
</protein>
<dbReference type="OrthoDB" id="312971at2759"/>